<evidence type="ECO:0000313" key="3">
    <source>
        <dbReference type="Proteomes" id="UP000051017"/>
    </source>
</evidence>
<dbReference type="InterPro" id="IPR051053">
    <property type="entry name" value="ECH/Chromodomain_protein"/>
</dbReference>
<dbReference type="GO" id="GO:0004300">
    <property type="term" value="F:enoyl-CoA hydratase activity"/>
    <property type="evidence" value="ECO:0007669"/>
    <property type="project" value="UniProtKB-EC"/>
</dbReference>
<dbReference type="PANTHER" id="PTHR43684">
    <property type="match status" value="1"/>
</dbReference>
<comment type="similarity">
    <text evidence="1">Belongs to the enoyl-CoA hydratase/isomerase family.</text>
</comment>
<name>A0A0R2Q9A6_9ACTN</name>
<keyword evidence="2" id="KW-0456">Lyase</keyword>
<accession>A0A0R2Q9A6</accession>
<organism evidence="2 3">
    <name type="scientific">Acidimicrobiia bacterium BACL6 MAG-120924-bin43</name>
    <dbReference type="NCBI Taxonomy" id="1655583"/>
    <lineage>
        <taxon>Bacteria</taxon>
        <taxon>Bacillati</taxon>
        <taxon>Actinomycetota</taxon>
        <taxon>Acidimicrobiia</taxon>
        <taxon>acIV cluster</taxon>
    </lineage>
</organism>
<comment type="caution">
    <text evidence="2">The sequence shown here is derived from an EMBL/GenBank/DDBJ whole genome shotgun (WGS) entry which is preliminary data.</text>
</comment>
<dbReference type="EMBL" id="LIBJ01000216">
    <property type="protein sequence ID" value="KRO46919.1"/>
    <property type="molecule type" value="Genomic_DNA"/>
</dbReference>
<protein>
    <submittedName>
        <fullName evidence="2">Enoyl-CoA hydratase</fullName>
        <ecNumber evidence="2">4.2.1.17</ecNumber>
    </submittedName>
</protein>
<dbReference type="InterPro" id="IPR001753">
    <property type="entry name" value="Enoyl-CoA_hydra/iso"/>
</dbReference>
<dbReference type="Gene3D" id="3.90.226.10">
    <property type="entry name" value="2-enoyl-CoA Hydratase, Chain A, domain 1"/>
    <property type="match status" value="1"/>
</dbReference>
<dbReference type="AlphaFoldDB" id="A0A0R2Q9A6"/>
<evidence type="ECO:0000256" key="1">
    <source>
        <dbReference type="ARBA" id="ARBA00005254"/>
    </source>
</evidence>
<dbReference type="InterPro" id="IPR029045">
    <property type="entry name" value="ClpP/crotonase-like_dom_sf"/>
</dbReference>
<dbReference type="CDD" id="cd06558">
    <property type="entry name" value="crotonase-like"/>
    <property type="match status" value="1"/>
</dbReference>
<dbReference type="EC" id="4.2.1.17" evidence="2"/>
<sequence>MSAKGKYTEIIYEVSDNIATVTLHRPDNMNAFTGVMMNELLQVFDEIDADDNVRAVIVTGSGRAFCAGADLSHGADTFSDGKLSGQTPTSVRRDGGGMVTLRMFKCNKPIIGAINGAAVGIGATMTLPMDIRIAADSAKIGFVFTRRGIVPEACSSWFLPRLVGISQAQEWVLTGRVFLADEAMRGGLVRSIHPQAELQQVARELAKEIVDNAAPVSVALARQMMWRMLGASHPMEAHRVDSRGIQERGRSADTREGVMSFLQKRPAVFNDKVTTDIPDIFVDWEEPEFF</sequence>
<reference evidence="2 3" key="1">
    <citation type="submission" date="2015-10" db="EMBL/GenBank/DDBJ databases">
        <title>Metagenome-Assembled Genomes uncover a global brackish microbiome.</title>
        <authorList>
            <person name="Hugerth L.W."/>
            <person name="Larsson J."/>
            <person name="Alneberg J."/>
            <person name="Lindh M.V."/>
            <person name="Legrand C."/>
            <person name="Pinhassi J."/>
            <person name="Andersson A.F."/>
        </authorList>
    </citation>
    <scope>NUCLEOTIDE SEQUENCE [LARGE SCALE GENOMIC DNA]</scope>
    <source>
        <strain evidence="2">BACL6 MAG-120924-bin43</strain>
    </source>
</reference>
<dbReference type="PANTHER" id="PTHR43684:SF4">
    <property type="entry name" value="ENOYL-COA HYDRATASE_ISOMERASE FAMILY PROTEIN (AFU_ORTHOLOGUE AFUA_1G01890)"/>
    <property type="match status" value="1"/>
</dbReference>
<gene>
    <name evidence="2" type="ORF">ABR75_08870</name>
</gene>
<dbReference type="Pfam" id="PF00378">
    <property type="entry name" value="ECH_1"/>
    <property type="match status" value="1"/>
</dbReference>
<proteinExistence type="inferred from homology"/>
<evidence type="ECO:0000313" key="2">
    <source>
        <dbReference type="EMBL" id="KRO46919.1"/>
    </source>
</evidence>
<dbReference type="NCBIfam" id="NF006109">
    <property type="entry name" value="PRK08260.1"/>
    <property type="match status" value="1"/>
</dbReference>
<dbReference type="Proteomes" id="UP000051017">
    <property type="component" value="Unassembled WGS sequence"/>
</dbReference>
<dbReference type="SUPFAM" id="SSF52096">
    <property type="entry name" value="ClpP/crotonase"/>
    <property type="match status" value="1"/>
</dbReference>